<comment type="caution">
    <text evidence="1">The sequence shown here is derived from an EMBL/GenBank/DDBJ whole genome shotgun (WGS) entry which is preliminary data.</text>
</comment>
<sequence>DGDRLFYKGFTFTQMLVDIYPRLDSILRDEVQLHDIIIRNSGVTSRMLGGSTRISVFATES</sequence>
<gene>
    <name evidence="1" type="ORF">OSTQU699_LOCUS9556</name>
</gene>
<dbReference type="Proteomes" id="UP000708148">
    <property type="component" value="Unassembled WGS sequence"/>
</dbReference>
<feature type="non-terminal residue" evidence="1">
    <location>
        <position position="1"/>
    </location>
</feature>
<evidence type="ECO:0000313" key="1">
    <source>
        <dbReference type="EMBL" id="CAD7704199.1"/>
    </source>
</evidence>
<keyword evidence="2" id="KW-1185">Reference proteome</keyword>
<organism evidence="1 2">
    <name type="scientific">Ostreobium quekettii</name>
    <dbReference type="NCBI Taxonomy" id="121088"/>
    <lineage>
        <taxon>Eukaryota</taxon>
        <taxon>Viridiplantae</taxon>
        <taxon>Chlorophyta</taxon>
        <taxon>core chlorophytes</taxon>
        <taxon>Ulvophyceae</taxon>
        <taxon>TCBD clade</taxon>
        <taxon>Bryopsidales</taxon>
        <taxon>Ostreobineae</taxon>
        <taxon>Ostreobiaceae</taxon>
        <taxon>Ostreobium</taxon>
    </lineage>
</organism>
<evidence type="ECO:0000313" key="2">
    <source>
        <dbReference type="Proteomes" id="UP000708148"/>
    </source>
</evidence>
<accession>A0A8S1J912</accession>
<protein>
    <submittedName>
        <fullName evidence="1">Uncharacterized protein</fullName>
    </submittedName>
</protein>
<dbReference type="EMBL" id="CAJHUC010002691">
    <property type="protein sequence ID" value="CAD7704199.1"/>
    <property type="molecule type" value="Genomic_DNA"/>
</dbReference>
<dbReference type="AlphaFoldDB" id="A0A8S1J912"/>
<proteinExistence type="predicted"/>
<reference evidence="1" key="1">
    <citation type="submission" date="2020-12" db="EMBL/GenBank/DDBJ databases">
        <authorList>
            <person name="Iha C."/>
        </authorList>
    </citation>
    <scope>NUCLEOTIDE SEQUENCE</scope>
</reference>
<name>A0A8S1J912_9CHLO</name>